<dbReference type="CDD" id="cd05403">
    <property type="entry name" value="NT_KNTase_like"/>
    <property type="match status" value="1"/>
</dbReference>
<dbReference type="Pfam" id="PF05168">
    <property type="entry name" value="HEPN"/>
    <property type="match status" value="1"/>
</dbReference>
<dbReference type="SMART" id="SM00748">
    <property type="entry name" value="HEPN"/>
    <property type="match status" value="1"/>
</dbReference>
<name>A0ABU4KQU7_BREVE</name>
<organism evidence="3 4">
    <name type="scientific">Brevundimonas vesicularis</name>
    <name type="common">Pseudomonas vesicularis</name>
    <dbReference type="NCBI Taxonomy" id="41276"/>
    <lineage>
        <taxon>Bacteria</taxon>
        <taxon>Pseudomonadati</taxon>
        <taxon>Pseudomonadota</taxon>
        <taxon>Alphaproteobacteria</taxon>
        <taxon>Caulobacterales</taxon>
        <taxon>Caulobacteraceae</taxon>
        <taxon>Brevundimonas</taxon>
    </lineage>
</organism>
<dbReference type="EMBL" id="JAMYEC010000005">
    <property type="protein sequence ID" value="MDX2335329.1"/>
    <property type="molecule type" value="Genomic_DNA"/>
</dbReference>
<protein>
    <submittedName>
        <fullName evidence="3">HEPN domain-containing protein</fullName>
    </submittedName>
</protein>
<dbReference type="PANTHER" id="PTHR33933:SF1">
    <property type="entry name" value="PROTEIN ADENYLYLTRANSFERASE MNTA-RELATED"/>
    <property type="match status" value="1"/>
</dbReference>
<dbReference type="SUPFAM" id="SSF81593">
    <property type="entry name" value="Nucleotidyltransferase substrate binding subunit/domain"/>
    <property type="match status" value="1"/>
</dbReference>
<dbReference type="RefSeq" id="WP_319078683.1">
    <property type="nucleotide sequence ID" value="NZ_JAMYEC010000005.1"/>
</dbReference>
<dbReference type="Gene3D" id="3.30.460.10">
    <property type="entry name" value="Beta Polymerase, domain 2"/>
    <property type="match status" value="1"/>
</dbReference>
<dbReference type="InterPro" id="IPR043519">
    <property type="entry name" value="NT_sf"/>
</dbReference>
<dbReference type="InterPro" id="IPR052548">
    <property type="entry name" value="Type_VII_TA_antitoxin"/>
</dbReference>
<dbReference type="Gene3D" id="1.20.120.330">
    <property type="entry name" value="Nucleotidyltransferases domain 2"/>
    <property type="match status" value="1"/>
</dbReference>
<proteinExistence type="predicted"/>
<accession>A0ABU4KQU7</accession>
<reference evidence="3 4" key="1">
    <citation type="journal article" date="2023" name="FEMS Microbes">
        <title>Whole genomes of deep-sea sponge-associated bacteria exhibit high novel natural product potential.</title>
        <authorList>
            <person name="Hesketh-Best P.J."/>
            <person name="January G.G."/>
            <person name="Koch M.J."/>
            <person name="Warburton P.J."/>
            <person name="Howell K.L."/>
            <person name="Upton M."/>
        </authorList>
    </citation>
    <scope>NUCLEOTIDE SEQUENCE [LARGE SCALE GENOMIC DNA]</scope>
    <source>
        <strain evidence="3 4">PC206-O</strain>
    </source>
</reference>
<evidence type="ECO:0000259" key="2">
    <source>
        <dbReference type="SMART" id="SM00748"/>
    </source>
</evidence>
<sequence length="387" mass="43250">MKTSIDHLPPRKQVELRRVVEVIRESFAETVSTRRAERLKNGKILKIILYGSYARGDWVHDPVGRYFSDFDLLIVVDHEDLTDGEFWHDAENKLMPGETLIRTPVSLIVHSLEDVNEQLDRGRYFWADIVREGIVLFDTPGAKLRKPADLKAQVALKEAEEFFGDWTQSSASFARGAKFYMGEGADPKLAAFNLHQSAEHLYHCVLLVVTLYSGKAHNLAFLRKKCEAIDARLAEAWPRETKFERRCFELLREAYVKARYSKHYKISVEELTWLTQRVEVLRALATTVCEERLAHGPPHPPRFARFDPPVRRRRGRSRRALAASPEAHGRRRSGGSSGAGGSTGGGAVGQADSASWRSRPASPGARGGGDGPVANPVERGAHPSPPA</sequence>
<dbReference type="SUPFAM" id="SSF81301">
    <property type="entry name" value="Nucleotidyltransferase"/>
    <property type="match status" value="1"/>
</dbReference>
<feature type="region of interest" description="Disordered" evidence="1">
    <location>
        <begin position="292"/>
        <end position="387"/>
    </location>
</feature>
<dbReference type="PANTHER" id="PTHR33933">
    <property type="entry name" value="NUCLEOTIDYLTRANSFERASE"/>
    <property type="match status" value="1"/>
</dbReference>
<evidence type="ECO:0000256" key="1">
    <source>
        <dbReference type="SAM" id="MobiDB-lite"/>
    </source>
</evidence>
<keyword evidence="4" id="KW-1185">Reference proteome</keyword>
<feature type="compositionally biased region" description="Gly residues" evidence="1">
    <location>
        <begin position="335"/>
        <end position="348"/>
    </location>
</feature>
<dbReference type="Proteomes" id="UP001272940">
    <property type="component" value="Unassembled WGS sequence"/>
</dbReference>
<gene>
    <name evidence="3" type="ORF">NJD11_10320</name>
</gene>
<feature type="domain" description="HEPN" evidence="2">
    <location>
        <begin position="156"/>
        <end position="288"/>
    </location>
</feature>
<dbReference type="InterPro" id="IPR007842">
    <property type="entry name" value="HEPN_dom"/>
</dbReference>
<comment type="caution">
    <text evidence="3">The sequence shown here is derived from an EMBL/GenBank/DDBJ whole genome shotgun (WGS) entry which is preliminary data.</text>
</comment>
<dbReference type="Pfam" id="PF01909">
    <property type="entry name" value="NTP_transf_2"/>
    <property type="match status" value="1"/>
</dbReference>
<evidence type="ECO:0000313" key="4">
    <source>
        <dbReference type="Proteomes" id="UP001272940"/>
    </source>
</evidence>
<dbReference type="InterPro" id="IPR002934">
    <property type="entry name" value="Polymerase_NTP_transf_dom"/>
</dbReference>
<evidence type="ECO:0000313" key="3">
    <source>
        <dbReference type="EMBL" id="MDX2335329.1"/>
    </source>
</evidence>